<dbReference type="PANTHER" id="PTHR30619">
    <property type="entry name" value="DNA INTERNALIZATION/COMPETENCE PROTEIN COMEC/REC2"/>
    <property type="match status" value="1"/>
</dbReference>
<feature type="transmembrane region" description="Helical" evidence="6">
    <location>
        <begin position="364"/>
        <end position="383"/>
    </location>
</feature>
<dbReference type="InterPro" id="IPR052159">
    <property type="entry name" value="Competence_DNA_uptake"/>
</dbReference>
<name>A0AAJ1IAA4_9SPIO</name>
<comment type="subcellular location">
    <subcellularLocation>
        <location evidence="1">Cell membrane</location>
        <topology evidence="1">Multi-pass membrane protein</topology>
    </subcellularLocation>
</comment>
<gene>
    <name evidence="8" type="ORF">PQJ61_02230</name>
</gene>
<feature type="transmembrane region" description="Helical" evidence="6">
    <location>
        <begin position="236"/>
        <end position="255"/>
    </location>
</feature>
<evidence type="ECO:0000259" key="7">
    <source>
        <dbReference type="Pfam" id="PF03772"/>
    </source>
</evidence>
<feature type="domain" description="ComEC/Rec2-related protein" evidence="7">
    <location>
        <begin position="212"/>
        <end position="467"/>
    </location>
</feature>
<sequence>MEAFQTSARFVLSVVAVIAALSLALISGLISVKKRKKTEPRFIILMTGFAAGMFLSLFFSNSAPSWLGLPVSRVTGFECSAVSDSRRLSSGGYILEAELHSCRTMSNAEAGAGGRILLFFNNNPKLFRGCILSVEAEVIASEEWRALAGRQRLSSASILKNPAVLTSCPEPGAVSRGGWHSPAARWRSKLAAGIAEKCLDMGPEAGGLFSALFTGNRDGLTSEESRIFRRAGCSHILALSGMHLGIISGIILLLLKPLPGRKPAFCISCVFILAYLYLTGFGISLVRAAVMYFFCGYAMIFYRRFRGGDVLLLSFISLVLINPSSFYSPAFRLSFLAVAGILLVSPTVNRILRSFLPLPLSTVLSVSIGAQLFVTPLLVQLFGELYPAGILSAIIIAPLVTVFIWTGIIYLISDLGAAAFVEGILYRIVFSIAGKAAKLPAIAAAGRMPAVLAICAFVLTLLYIYSLHRRKTDGISHKL</sequence>
<dbReference type="Pfam" id="PF03772">
    <property type="entry name" value="Competence"/>
    <property type="match status" value="1"/>
</dbReference>
<feature type="transmembrane region" description="Helical" evidence="6">
    <location>
        <begin position="262"/>
        <end position="278"/>
    </location>
</feature>
<keyword evidence="3 6" id="KW-0812">Transmembrane</keyword>
<feature type="transmembrane region" description="Helical" evidence="6">
    <location>
        <begin position="6"/>
        <end position="30"/>
    </location>
</feature>
<proteinExistence type="predicted"/>
<evidence type="ECO:0000256" key="4">
    <source>
        <dbReference type="ARBA" id="ARBA00022989"/>
    </source>
</evidence>
<feature type="transmembrane region" description="Helical" evidence="6">
    <location>
        <begin position="333"/>
        <end position="352"/>
    </location>
</feature>
<dbReference type="NCBIfam" id="TIGR00360">
    <property type="entry name" value="ComEC_N-term"/>
    <property type="match status" value="1"/>
</dbReference>
<evidence type="ECO:0000256" key="3">
    <source>
        <dbReference type="ARBA" id="ARBA00022692"/>
    </source>
</evidence>
<evidence type="ECO:0000313" key="9">
    <source>
        <dbReference type="Proteomes" id="UP001221217"/>
    </source>
</evidence>
<feature type="transmembrane region" description="Helical" evidence="6">
    <location>
        <begin position="309"/>
        <end position="327"/>
    </location>
</feature>
<dbReference type="AlphaFoldDB" id="A0AAJ1IAA4"/>
<accession>A0AAJ1IAA4</accession>
<keyword evidence="2" id="KW-1003">Cell membrane</keyword>
<dbReference type="EMBL" id="JAQQAL010000008">
    <property type="protein sequence ID" value="MDC7225562.1"/>
    <property type="molecule type" value="Genomic_DNA"/>
</dbReference>
<dbReference type="InterPro" id="IPR004477">
    <property type="entry name" value="ComEC_N"/>
</dbReference>
<reference evidence="8 9" key="1">
    <citation type="submission" date="2022-12" db="EMBL/GenBank/DDBJ databases">
        <title>Metagenome assembled genome from gulf of manar.</title>
        <authorList>
            <person name="Kohli P."/>
            <person name="Pk S."/>
            <person name="Venkata Ramana C."/>
            <person name="Sasikala C."/>
        </authorList>
    </citation>
    <scope>NUCLEOTIDE SEQUENCE [LARGE SCALE GENOMIC DNA]</scope>
    <source>
        <strain evidence="8">JB008</strain>
    </source>
</reference>
<evidence type="ECO:0000313" key="8">
    <source>
        <dbReference type="EMBL" id="MDC7225562.1"/>
    </source>
</evidence>
<dbReference type="Proteomes" id="UP001221217">
    <property type="component" value="Unassembled WGS sequence"/>
</dbReference>
<evidence type="ECO:0000256" key="2">
    <source>
        <dbReference type="ARBA" id="ARBA00022475"/>
    </source>
</evidence>
<keyword evidence="4 6" id="KW-1133">Transmembrane helix</keyword>
<keyword evidence="5 6" id="KW-0472">Membrane</keyword>
<organism evidence="8 9">
    <name type="scientific">Candidatus Thalassospirochaeta sargassi</name>
    <dbReference type="NCBI Taxonomy" id="3119039"/>
    <lineage>
        <taxon>Bacteria</taxon>
        <taxon>Pseudomonadati</taxon>
        <taxon>Spirochaetota</taxon>
        <taxon>Spirochaetia</taxon>
        <taxon>Spirochaetales</taxon>
        <taxon>Spirochaetaceae</taxon>
        <taxon>Candidatus Thalassospirochaeta</taxon>
    </lineage>
</organism>
<comment type="caution">
    <text evidence="8">The sequence shown here is derived from an EMBL/GenBank/DDBJ whole genome shotgun (WGS) entry which is preliminary data.</text>
</comment>
<evidence type="ECO:0000256" key="1">
    <source>
        <dbReference type="ARBA" id="ARBA00004651"/>
    </source>
</evidence>
<feature type="transmembrane region" description="Helical" evidence="6">
    <location>
        <begin position="424"/>
        <end position="444"/>
    </location>
</feature>
<evidence type="ECO:0000256" key="6">
    <source>
        <dbReference type="SAM" id="Phobius"/>
    </source>
</evidence>
<evidence type="ECO:0000256" key="5">
    <source>
        <dbReference type="ARBA" id="ARBA00023136"/>
    </source>
</evidence>
<feature type="transmembrane region" description="Helical" evidence="6">
    <location>
        <begin position="389"/>
        <end position="412"/>
    </location>
</feature>
<protein>
    <submittedName>
        <fullName evidence="8">ComEC/Rec2 family competence protein</fullName>
    </submittedName>
</protein>
<dbReference type="GO" id="GO:0005886">
    <property type="term" value="C:plasma membrane"/>
    <property type="evidence" value="ECO:0007669"/>
    <property type="project" value="UniProtKB-SubCell"/>
</dbReference>
<feature type="transmembrane region" description="Helical" evidence="6">
    <location>
        <begin position="450"/>
        <end position="468"/>
    </location>
</feature>
<dbReference type="PANTHER" id="PTHR30619:SF1">
    <property type="entry name" value="RECOMBINATION PROTEIN 2"/>
    <property type="match status" value="1"/>
</dbReference>